<dbReference type="RefSeq" id="WP_015272782.1">
    <property type="nucleotide sequence ID" value="NC_019907.1"/>
</dbReference>
<name>L0EU25_LIBCB</name>
<dbReference type="PATRIC" id="fig|1215343.11.peg.371"/>
<dbReference type="eggNOG" id="COG1399">
    <property type="taxonomic scope" value="Bacteria"/>
</dbReference>
<sequence>MDKNLDSEEAFSYLVKVKSAVSRQIDLKLKANCIEREKLAQLWNVPLVEDLHAELQLVPWEKNGVRAVGTVYAKIIQTCVLTLEPVISLIEETLEYIFVPEYSKLLDTLTDNVDDVASGWQPDIVTFSKDGVIDVGVIISESVALAINLYPKKEGAVFVNDYDSFDNRKVSSFEALKNWKRH</sequence>
<dbReference type="Proteomes" id="UP000010799">
    <property type="component" value="Chromosome"/>
</dbReference>
<dbReference type="KEGG" id="lcc:B488_03620"/>
<gene>
    <name evidence="1" type="ordered locus">B488_03620</name>
</gene>
<evidence type="ECO:0000313" key="2">
    <source>
        <dbReference type="Proteomes" id="UP000010799"/>
    </source>
</evidence>
<proteinExistence type="predicted"/>
<keyword evidence="2" id="KW-1185">Reference proteome</keyword>
<protein>
    <recommendedName>
        <fullName evidence="3">DUF177 domain-containing protein</fullName>
    </recommendedName>
</protein>
<evidence type="ECO:0008006" key="3">
    <source>
        <dbReference type="Google" id="ProtNLM"/>
    </source>
</evidence>
<reference evidence="1 2" key="1">
    <citation type="journal article" date="2012" name="Stand. Genomic Sci.">
        <title>Complete genome sequence of Liberibacter crescens BT-1.</title>
        <authorList>
            <person name="Leonard M.T."/>
            <person name="Fagen J.R."/>
            <person name="Davis-Richardson A.G."/>
            <person name="Davis M.J."/>
            <person name="Triplett E.W."/>
        </authorList>
    </citation>
    <scope>NUCLEOTIDE SEQUENCE [LARGE SCALE GENOMIC DNA]</scope>
    <source>
        <strain evidence="1 2">BT-1</strain>
    </source>
</reference>
<evidence type="ECO:0000313" key="1">
    <source>
        <dbReference type="EMBL" id="AGA64355.1"/>
    </source>
</evidence>
<organism evidence="1 2">
    <name type="scientific">Liberibacter crescens (strain BT-1)</name>
    <dbReference type="NCBI Taxonomy" id="1215343"/>
    <lineage>
        <taxon>Bacteria</taxon>
        <taxon>Pseudomonadati</taxon>
        <taxon>Pseudomonadota</taxon>
        <taxon>Alphaproteobacteria</taxon>
        <taxon>Hyphomicrobiales</taxon>
        <taxon>Rhizobiaceae</taxon>
        <taxon>Liberibacter</taxon>
    </lineage>
</organism>
<dbReference type="STRING" id="1215343.B488_03620"/>
<dbReference type="Pfam" id="PF02620">
    <property type="entry name" value="YceD"/>
    <property type="match status" value="1"/>
</dbReference>
<dbReference type="EMBL" id="CP003789">
    <property type="protein sequence ID" value="AGA64355.1"/>
    <property type="molecule type" value="Genomic_DNA"/>
</dbReference>
<accession>L0EU25</accession>
<dbReference type="AlphaFoldDB" id="L0EU25"/>
<dbReference type="InterPro" id="IPR003772">
    <property type="entry name" value="YceD"/>
</dbReference>
<dbReference type="HOGENOM" id="CLU_088841_0_0_5"/>